<dbReference type="GO" id="GO:0044528">
    <property type="term" value="P:regulation of mitochondrial mRNA stability"/>
    <property type="evidence" value="ECO:0007669"/>
    <property type="project" value="TreeGrafter"/>
</dbReference>
<feature type="domain" description="RNA-editing substrate-binding complex 6 protein" evidence="1">
    <location>
        <begin position="510"/>
        <end position="652"/>
    </location>
</feature>
<name>A0A813DZH0_POLGL</name>
<dbReference type="Pfam" id="PF26188">
    <property type="entry name" value="RESC6"/>
    <property type="match status" value="3"/>
</dbReference>
<dbReference type="PANTHER" id="PTHR21228:SF40">
    <property type="entry name" value="LD45607P"/>
    <property type="match status" value="1"/>
</dbReference>
<feature type="domain" description="RNA-editing substrate-binding complex 6 protein" evidence="1">
    <location>
        <begin position="722"/>
        <end position="915"/>
    </location>
</feature>
<accession>A0A813DZH0</accession>
<dbReference type="EMBL" id="CAJNNV010005238">
    <property type="protein sequence ID" value="CAE8591815.1"/>
    <property type="molecule type" value="Genomic_DNA"/>
</dbReference>
<keyword evidence="3" id="KW-1185">Reference proteome</keyword>
<dbReference type="AlphaFoldDB" id="A0A813DZH0"/>
<dbReference type="GO" id="GO:0003723">
    <property type="term" value="F:RNA binding"/>
    <property type="evidence" value="ECO:0007669"/>
    <property type="project" value="TreeGrafter"/>
</dbReference>
<dbReference type="Proteomes" id="UP000654075">
    <property type="component" value="Unassembled WGS sequence"/>
</dbReference>
<organism evidence="2 3">
    <name type="scientific">Polarella glacialis</name>
    <name type="common">Dinoflagellate</name>
    <dbReference type="NCBI Taxonomy" id="89957"/>
    <lineage>
        <taxon>Eukaryota</taxon>
        <taxon>Sar</taxon>
        <taxon>Alveolata</taxon>
        <taxon>Dinophyceae</taxon>
        <taxon>Suessiales</taxon>
        <taxon>Suessiaceae</taxon>
        <taxon>Polarella</taxon>
    </lineage>
</organism>
<comment type="caution">
    <text evidence="2">The sequence shown here is derived from an EMBL/GenBank/DDBJ whole genome shotgun (WGS) entry which is preliminary data.</text>
</comment>
<dbReference type="PANTHER" id="PTHR21228">
    <property type="entry name" value="FAST LEU-RICH DOMAIN-CONTAINING"/>
    <property type="match status" value="1"/>
</dbReference>
<dbReference type="InterPro" id="IPR058917">
    <property type="entry name" value="RESC6_dom"/>
</dbReference>
<gene>
    <name evidence="2" type="ORF">PGLA1383_LOCUS10477</name>
</gene>
<dbReference type="GO" id="GO:0035770">
    <property type="term" value="C:ribonucleoprotein granule"/>
    <property type="evidence" value="ECO:0007669"/>
    <property type="project" value="TreeGrafter"/>
</dbReference>
<reference evidence="2" key="1">
    <citation type="submission" date="2021-02" db="EMBL/GenBank/DDBJ databases">
        <authorList>
            <person name="Dougan E. K."/>
            <person name="Rhodes N."/>
            <person name="Thang M."/>
            <person name="Chan C."/>
        </authorList>
    </citation>
    <scope>NUCLEOTIDE SEQUENCE</scope>
</reference>
<protein>
    <recommendedName>
        <fullName evidence="1">RNA-editing substrate-binding complex 6 protein domain-containing protein</fullName>
    </recommendedName>
</protein>
<evidence type="ECO:0000313" key="2">
    <source>
        <dbReference type="EMBL" id="CAE8591815.1"/>
    </source>
</evidence>
<dbReference type="OMA" id="IDAFDCQ"/>
<evidence type="ECO:0000259" key="1">
    <source>
        <dbReference type="Pfam" id="PF26188"/>
    </source>
</evidence>
<sequence length="1052" mass="115624">MHVLNARDLSKIAWAFAQIGRTDDRLFHEVADAALPIIRSFNTQELADTAWAFSKLGRTHSALFDAIAGIAAKKTEAFNSQDLCRMGWAFAQIGRKDPELFDALATVALPRICGFHEANLADLVWALAKIGRDDVEIFEAVAGVAVLRMGGFAAQDLAKLTWAFAAVDLTPTLASDKLLNAIIAQAHSRGLLGLAPAAYGSRRLNSVQARCADFVSQLVSGASRNRYHPLGFELDVAVEAKDGTLIDLEINELHHRDPKQRAADARRDRFLQRLGFRVLRFDAFNAAGHERADLEDVFGSIFSGDRQLHMKLFAASARQCASLRPVFPVESWRLHFLRAFSTTNDDRRVGFGIHRDLTYAQVLARHPAYCDWVIRESAANPEFQHLQAYIEQCRIHLSDQRPLQSSVIGNCNNSGRAGGRTFSFGASAGFLGGETVARIDPTSCYKYQPAAPPLTPSTPKLFRFPTCLRRAGNEQCTTKSNLQGLSCFQLVAHAMQAAKLRKSGGHPDMRSFQELAATCRRRMDAFNCQQLSILAVVFSIHTIEDSLLWRKLAIAVSRHVDDFSTKQVANLAQAFAKAGRDDVDLFSALASAALRLTPSFSEKELTNIVWAFARISRKDAELFAAVAEAGLTIIETFTPQGLSNMVWAFARLSQNAPDLFDAVSTRVVARIGDFQQQNLANTVWAFAKVGRHDPEVFQAVATAATRLIHTFIPQGLANVAWAFAKAGRNDTELFQSVAAAVLLKVHNCIPQELCMLSWAFAKVGVDNPHLFDSVAAAGLTSISWWSSTDLANTAWAFATIGRNDAKLFAAIAAAALPRISHFLPQELSNTAWAFAKMGRNDPELFEAISAAVLPRIREFNGQNIANTLWAFVKLGRGDAQLFDCLASAALRSIGSFNSPELSTLAWAFAHTNLKPSPTSEKLLNAIVAQAYSRGWLGLSANLAPQRSGTIEARCADLVLRLVPDALRNRYHAMGFELDIVIETNDGALIDLEIDELYHRDAKQRSVDARRDRFLQRLGVRVMRFDAFDAAGHERADLEEALIAELRGVGLLG</sequence>
<proteinExistence type="predicted"/>
<dbReference type="InterPro" id="IPR016024">
    <property type="entry name" value="ARM-type_fold"/>
</dbReference>
<feature type="domain" description="RNA-editing substrate-binding complex 6 protein" evidence="1">
    <location>
        <begin position="6"/>
        <end position="169"/>
    </location>
</feature>
<dbReference type="InterPro" id="IPR050870">
    <property type="entry name" value="FAST_kinase"/>
</dbReference>
<dbReference type="GO" id="GO:0000963">
    <property type="term" value="P:mitochondrial RNA processing"/>
    <property type="evidence" value="ECO:0007669"/>
    <property type="project" value="TreeGrafter"/>
</dbReference>
<evidence type="ECO:0000313" key="3">
    <source>
        <dbReference type="Proteomes" id="UP000654075"/>
    </source>
</evidence>
<dbReference type="SUPFAM" id="SSF48371">
    <property type="entry name" value="ARM repeat"/>
    <property type="match status" value="1"/>
</dbReference>
<dbReference type="GO" id="GO:0005759">
    <property type="term" value="C:mitochondrial matrix"/>
    <property type="evidence" value="ECO:0007669"/>
    <property type="project" value="TreeGrafter"/>
</dbReference>
<dbReference type="OrthoDB" id="385235at2759"/>